<sequence>MSALPSPHAHTPWQARLELGFSTQVDSHASTLSRTVLHHRKSIGPLRVQKALWPEPTGVCHVIMIHPPAGIAGGDELHVEVAVGQHAHAVLTTPGAGKWYKSDGRLAKQTIHLDVDHDGFLEWLPQEIMLFDQAIAQSKTTITLHESAAFIGWDILVIGRKARDENFLQGHYHSHLSLLRQGRLCIDDRLILNGGDRWLTSPLGLNGHSVSGMMLAVPPIHRRDDSLLAQDIQVLRDLIMMMQMPLVVTLLDGVLVARYLGMDARQAMDGFAGIRAKLRRRWFDLNEELPRIWRT</sequence>
<dbReference type="KEGG" id="mbah:HYN46_02420"/>
<comment type="function">
    <text evidence="4">Required for maturation of urease via the functional incorporation of the urease nickel metallocenter.</text>
</comment>
<evidence type="ECO:0000256" key="2">
    <source>
        <dbReference type="ARBA" id="ARBA00022988"/>
    </source>
</evidence>
<dbReference type="OrthoDB" id="9798842at2"/>
<dbReference type="InterPro" id="IPR002669">
    <property type="entry name" value="UreD"/>
</dbReference>
<dbReference type="EMBL" id="CP031222">
    <property type="protein sequence ID" value="AXI01830.1"/>
    <property type="molecule type" value="Genomic_DNA"/>
</dbReference>
<comment type="similarity">
    <text evidence="1 4">Belongs to the UreD family.</text>
</comment>
<comment type="subcellular location">
    <subcellularLocation>
        <location evidence="4">Cytoplasm</location>
    </subcellularLocation>
</comment>
<proteinExistence type="inferred from homology"/>
<dbReference type="HAMAP" id="MF_01384">
    <property type="entry name" value="UreD"/>
    <property type="match status" value="1"/>
</dbReference>
<comment type="subunit">
    <text evidence="4">UreD, UreF and UreG form a complex that acts as a GTP-hydrolysis-dependent molecular chaperone, activating the urease apoprotein by helping to assemble the nickel containing metallocenter of UreC. The UreE protein probably delivers the nickel.</text>
</comment>
<dbReference type="GO" id="GO:0005737">
    <property type="term" value="C:cytoplasm"/>
    <property type="evidence" value="ECO:0007669"/>
    <property type="project" value="UniProtKB-SubCell"/>
</dbReference>
<keyword evidence="3 4" id="KW-0143">Chaperone</keyword>
<reference evidence="5 6" key="1">
    <citation type="submission" date="2018-07" db="EMBL/GenBank/DDBJ databases">
        <title>Genome sequencing of Moraxellaceae gen. HYN0046.</title>
        <authorList>
            <person name="Kim M."/>
            <person name="Yi H."/>
        </authorList>
    </citation>
    <scope>NUCLEOTIDE SEQUENCE [LARGE SCALE GENOMIC DNA]</scope>
    <source>
        <strain evidence="5 6">HYN0046</strain>
    </source>
</reference>
<protein>
    <recommendedName>
        <fullName evidence="4">Urease accessory protein UreD</fullName>
    </recommendedName>
</protein>
<evidence type="ECO:0000313" key="6">
    <source>
        <dbReference type="Proteomes" id="UP000253940"/>
    </source>
</evidence>
<gene>
    <name evidence="4" type="primary">ureD</name>
    <name evidence="5" type="ORF">HYN46_02420</name>
</gene>
<keyword evidence="4" id="KW-0963">Cytoplasm</keyword>
<accession>A0A345P3H1</accession>
<evidence type="ECO:0000256" key="1">
    <source>
        <dbReference type="ARBA" id="ARBA00007177"/>
    </source>
</evidence>
<dbReference type="Proteomes" id="UP000253940">
    <property type="component" value="Chromosome"/>
</dbReference>
<keyword evidence="2 4" id="KW-0996">Nickel insertion</keyword>
<name>A0A345P3H1_9GAMM</name>
<dbReference type="GO" id="GO:0016151">
    <property type="term" value="F:nickel cation binding"/>
    <property type="evidence" value="ECO:0007669"/>
    <property type="project" value="UniProtKB-UniRule"/>
</dbReference>
<dbReference type="PANTHER" id="PTHR33643">
    <property type="entry name" value="UREASE ACCESSORY PROTEIN D"/>
    <property type="match status" value="1"/>
</dbReference>
<dbReference type="RefSeq" id="WP_114897940.1">
    <property type="nucleotide sequence ID" value="NZ_CP031222.1"/>
</dbReference>
<evidence type="ECO:0000256" key="4">
    <source>
        <dbReference type="HAMAP-Rule" id="MF_01384"/>
    </source>
</evidence>
<evidence type="ECO:0000256" key="3">
    <source>
        <dbReference type="ARBA" id="ARBA00023186"/>
    </source>
</evidence>
<dbReference type="AlphaFoldDB" id="A0A345P3H1"/>
<dbReference type="Pfam" id="PF01774">
    <property type="entry name" value="UreD"/>
    <property type="match status" value="1"/>
</dbReference>
<evidence type="ECO:0000313" key="5">
    <source>
        <dbReference type="EMBL" id="AXI01830.1"/>
    </source>
</evidence>
<organism evidence="5 6">
    <name type="scientific">Aquirhabdus parva</name>
    <dbReference type="NCBI Taxonomy" id="2283318"/>
    <lineage>
        <taxon>Bacteria</taxon>
        <taxon>Pseudomonadati</taxon>
        <taxon>Pseudomonadota</taxon>
        <taxon>Gammaproteobacteria</taxon>
        <taxon>Moraxellales</taxon>
        <taxon>Moraxellaceae</taxon>
        <taxon>Aquirhabdus</taxon>
    </lineage>
</organism>
<keyword evidence="6" id="KW-1185">Reference proteome</keyword>
<dbReference type="PANTHER" id="PTHR33643:SF1">
    <property type="entry name" value="UREASE ACCESSORY PROTEIN D"/>
    <property type="match status" value="1"/>
</dbReference>